<sequence>MAEPDQAAAAHNLREELRLLDRAGLLARVRRQADPRFQIAALARACETGPALVFESVVGSRHPVVINTQASREMIATSFRVGIDQVARRYANALRHPVAPVIVSSGPVQEEVLAGEALDLGAELPVLTHHEGDNGPYITTGVVIAEDPELGVRNLSYHRMQLRGGNETGIVIVQRHLHRLLQRAESAGRALPVAVVLGLDAATRLAAATSGSAAPFGFDELGIVGALQNRQLPLVACRTVPVHVPAEAEIVLEGEIVPGRWADEGPFAEFDGEYESEPARVFRATALTRRRDAIYQGLTSGSREQLNIMGLPNEGVLFGAIRAVLPGLRDVRVTLGGLRKFHAIVSIEKQHEGDGMDAIVAAFAGHRDLKHVVVVDADVSPHDSAAVERAIATRVQGSRDLVVIPGGRGNPVDRSLREGGVTDRVGVDATRPLDGAGERPRAVVPGADEIRPADWL</sequence>
<gene>
    <name evidence="6" type="ORF">M2272_005224</name>
</gene>
<evidence type="ECO:0000313" key="6">
    <source>
        <dbReference type="EMBL" id="MDH6198565.1"/>
    </source>
</evidence>
<feature type="domain" description="3-octaprenyl-4-hydroxybenzoate carboxy-lyase-like Rift-related" evidence="3">
    <location>
        <begin position="104"/>
        <end position="301"/>
    </location>
</feature>
<dbReference type="InterPro" id="IPR002830">
    <property type="entry name" value="UbiD"/>
</dbReference>
<reference evidence="6 7" key="1">
    <citation type="submission" date="2023-04" db="EMBL/GenBank/DDBJ databases">
        <title>Forest soil microbial communities from Buena Vista Peninsula, Colon Province, Panama.</title>
        <authorList>
            <person name="Bouskill N."/>
        </authorList>
    </citation>
    <scope>NUCLEOTIDE SEQUENCE [LARGE SCALE GENOMIC DNA]</scope>
    <source>
        <strain evidence="6 7">AC80</strain>
    </source>
</reference>
<dbReference type="Proteomes" id="UP001160130">
    <property type="component" value="Unassembled WGS sequence"/>
</dbReference>
<evidence type="ECO:0000256" key="1">
    <source>
        <dbReference type="ARBA" id="ARBA00010021"/>
    </source>
</evidence>
<dbReference type="NCBIfam" id="TIGR00148">
    <property type="entry name" value="UbiD family decarboxylase"/>
    <property type="match status" value="1"/>
</dbReference>
<comment type="similarity">
    <text evidence="1">Belongs to the UbiD family.</text>
</comment>
<dbReference type="Pfam" id="PF20696">
    <property type="entry name" value="UbiD_C"/>
    <property type="match status" value="1"/>
</dbReference>
<evidence type="ECO:0000259" key="4">
    <source>
        <dbReference type="Pfam" id="PF20695"/>
    </source>
</evidence>
<dbReference type="Gene3D" id="3.40.1670.10">
    <property type="entry name" value="UbiD C-terminal domain-like"/>
    <property type="match status" value="1"/>
</dbReference>
<evidence type="ECO:0000259" key="5">
    <source>
        <dbReference type="Pfam" id="PF20696"/>
    </source>
</evidence>
<comment type="caution">
    <text evidence="6">The sequence shown here is derived from an EMBL/GenBank/DDBJ whole genome shotgun (WGS) entry which is preliminary data.</text>
</comment>
<feature type="region of interest" description="Disordered" evidence="2">
    <location>
        <begin position="426"/>
        <end position="456"/>
    </location>
</feature>
<dbReference type="InterPro" id="IPR049383">
    <property type="entry name" value="UbiD-like_N"/>
</dbReference>
<dbReference type="SUPFAM" id="SSF50475">
    <property type="entry name" value="FMN-binding split barrel"/>
    <property type="match status" value="1"/>
</dbReference>
<dbReference type="InterPro" id="IPR049381">
    <property type="entry name" value="UbiD-like_C"/>
</dbReference>
<feature type="domain" description="3-octaprenyl-4-hydroxybenzoate carboxy-lyase-like N-terminal" evidence="4">
    <location>
        <begin position="18"/>
        <end position="93"/>
    </location>
</feature>
<name>A0ABT6L875_9MYCO</name>
<dbReference type="RefSeq" id="WP_280835133.1">
    <property type="nucleotide sequence ID" value="NZ_JARXVE010000011.1"/>
</dbReference>
<feature type="domain" description="3-octaprenyl-4-hydroxybenzoate carboxy-lyase-like C-terminal" evidence="5">
    <location>
        <begin position="308"/>
        <end position="429"/>
    </location>
</feature>
<accession>A0ABT6L875</accession>
<dbReference type="Pfam" id="PF01977">
    <property type="entry name" value="UbiD"/>
    <property type="match status" value="1"/>
</dbReference>
<dbReference type="PANTHER" id="PTHR30108">
    <property type="entry name" value="3-OCTAPRENYL-4-HYDROXYBENZOATE CARBOXY-LYASE-RELATED"/>
    <property type="match status" value="1"/>
</dbReference>
<proteinExistence type="inferred from homology"/>
<evidence type="ECO:0000256" key="2">
    <source>
        <dbReference type="SAM" id="MobiDB-lite"/>
    </source>
</evidence>
<dbReference type="Pfam" id="PF20695">
    <property type="entry name" value="UbiD_N"/>
    <property type="match status" value="1"/>
</dbReference>
<evidence type="ECO:0000313" key="7">
    <source>
        <dbReference type="Proteomes" id="UP001160130"/>
    </source>
</evidence>
<dbReference type="EMBL" id="JARXVE010000011">
    <property type="protein sequence ID" value="MDH6198565.1"/>
    <property type="molecule type" value="Genomic_DNA"/>
</dbReference>
<organism evidence="6 7">
    <name type="scientific">Mycolicibacterium frederiksbergense</name>
    <dbReference type="NCBI Taxonomy" id="117567"/>
    <lineage>
        <taxon>Bacteria</taxon>
        <taxon>Bacillati</taxon>
        <taxon>Actinomycetota</taxon>
        <taxon>Actinomycetes</taxon>
        <taxon>Mycobacteriales</taxon>
        <taxon>Mycobacteriaceae</taxon>
        <taxon>Mycolicibacterium</taxon>
    </lineage>
</organism>
<dbReference type="SUPFAM" id="SSF143968">
    <property type="entry name" value="UbiD C-terminal domain-like"/>
    <property type="match status" value="1"/>
</dbReference>
<dbReference type="PANTHER" id="PTHR30108:SF21">
    <property type="entry name" value="4-HYDROXYBENZOATE DECARBOXYLASE"/>
    <property type="match status" value="1"/>
</dbReference>
<dbReference type="InterPro" id="IPR048304">
    <property type="entry name" value="UbiD_Rift_dom"/>
</dbReference>
<keyword evidence="7" id="KW-1185">Reference proteome</keyword>
<protein>
    <submittedName>
        <fullName evidence="6">2,5-furandicarboxylate decarboxylase 1</fullName>
    </submittedName>
</protein>
<evidence type="ECO:0000259" key="3">
    <source>
        <dbReference type="Pfam" id="PF01977"/>
    </source>
</evidence>